<sequence>MDEQCTTIVLWSCRHVTENGLIALVDQCLKLKSMNVWGLRVPVDCLNNLLIMSPTLQIKI</sequence>
<evidence type="ECO:0000313" key="1">
    <source>
        <dbReference type="EMBL" id="AES94660.1"/>
    </source>
</evidence>
<reference evidence="1 3" key="1">
    <citation type="journal article" date="2011" name="Nature">
        <title>The Medicago genome provides insight into the evolution of rhizobial symbioses.</title>
        <authorList>
            <person name="Young N.D."/>
            <person name="Debelle F."/>
            <person name="Oldroyd G.E."/>
            <person name="Geurts R."/>
            <person name="Cannon S.B."/>
            <person name="Udvardi M.K."/>
            <person name="Benedito V.A."/>
            <person name="Mayer K.F."/>
            <person name="Gouzy J."/>
            <person name="Schoof H."/>
            <person name="Van de Peer Y."/>
            <person name="Proost S."/>
            <person name="Cook D.R."/>
            <person name="Meyers B.C."/>
            <person name="Spannagl M."/>
            <person name="Cheung F."/>
            <person name="De Mita S."/>
            <person name="Krishnakumar V."/>
            <person name="Gundlach H."/>
            <person name="Zhou S."/>
            <person name="Mudge J."/>
            <person name="Bharti A.K."/>
            <person name="Murray J.D."/>
            <person name="Naoumkina M.A."/>
            <person name="Rosen B."/>
            <person name="Silverstein K.A."/>
            <person name="Tang H."/>
            <person name="Rombauts S."/>
            <person name="Zhao P.X."/>
            <person name="Zhou P."/>
            <person name="Barbe V."/>
            <person name="Bardou P."/>
            <person name="Bechner M."/>
            <person name="Bellec A."/>
            <person name="Berger A."/>
            <person name="Berges H."/>
            <person name="Bidwell S."/>
            <person name="Bisseling T."/>
            <person name="Choisne N."/>
            <person name="Couloux A."/>
            <person name="Denny R."/>
            <person name="Deshpande S."/>
            <person name="Dai X."/>
            <person name="Doyle J.J."/>
            <person name="Dudez A.M."/>
            <person name="Farmer A.D."/>
            <person name="Fouteau S."/>
            <person name="Franken C."/>
            <person name="Gibelin C."/>
            <person name="Gish J."/>
            <person name="Goldstein S."/>
            <person name="Gonzalez A.J."/>
            <person name="Green P.J."/>
            <person name="Hallab A."/>
            <person name="Hartog M."/>
            <person name="Hua A."/>
            <person name="Humphray S.J."/>
            <person name="Jeong D.H."/>
            <person name="Jing Y."/>
            <person name="Jocker A."/>
            <person name="Kenton S.M."/>
            <person name="Kim D.J."/>
            <person name="Klee K."/>
            <person name="Lai H."/>
            <person name="Lang C."/>
            <person name="Lin S."/>
            <person name="Macmil S.L."/>
            <person name="Magdelenat G."/>
            <person name="Matthews L."/>
            <person name="McCorrison J."/>
            <person name="Monaghan E.L."/>
            <person name="Mun J.H."/>
            <person name="Najar F.Z."/>
            <person name="Nicholson C."/>
            <person name="Noirot C."/>
            <person name="O'Bleness M."/>
            <person name="Paule C.R."/>
            <person name="Poulain J."/>
            <person name="Prion F."/>
            <person name="Qin B."/>
            <person name="Qu C."/>
            <person name="Retzel E.F."/>
            <person name="Riddle C."/>
            <person name="Sallet E."/>
            <person name="Samain S."/>
            <person name="Samson N."/>
            <person name="Sanders I."/>
            <person name="Saurat O."/>
            <person name="Scarpelli C."/>
            <person name="Schiex T."/>
            <person name="Segurens B."/>
            <person name="Severin A.J."/>
            <person name="Sherrier D.J."/>
            <person name="Shi R."/>
            <person name="Sims S."/>
            <person name="Singer S.R."/>
            <person name="Sinharoy S."/>
            <person name="Sterck L."/>
            <person name="Viollet A."/>
            <person name="Wang B.B."/>
            <person name="Wang K."/>
            <person name="Wang M."/>
            <person name="Wang X."/>
            <person name="Warfsmann J."/>
            <person name="Weissenbach J."/>
            <person name="White D.D."/>
            <person name="White J.D."/>
            <person name="Wiley G.B."/>
            <person name="Wincker P."/>
            <person name="Xing Y."/>
            <person name="Yang L."/>
            <person name="Yao Z."/>
            <person name="Ying F."/>
            <person name="Zhai J."/>
            <person name="Zhou L."/>
            <person name="Zuber A."/>
            <person name="Denarie J."/>
            <person name="Dixon R.A."/>
            <person name="May G.D."/>
            <person name="Schwartz D.C."/>
            <person name="Rogers J."/>
            <person name="Quetier F."/>
            <person name="Town C.D."/>
            <person name="Roe B.A."/>
        </authorList>
    </citation>
    <scope>NUCLEOTIDE SEQUENCE [LARGE SCALE GENOMIC DNA]</scope>
    <source>
        <strain evidence="1">A17</strain>
        <strain evidence="2 3">cv. Jemalong A17</strain>
    </source>
</reference>
<keyword evidence="3" id="KW-1185">Reference proteome</keyword>
<dbReference type="PaxDb" id="3880-AES94660"/>
<dbReference type="OMA" id="WPESFAG"/>
<dbReference type="eggNOG" id="KOG1947">
    <property type="taxonomic scope" value="Eukaryota"/>
</dbReference>
<reference evidence="2" key="3">
    <citation type="submission" date="2015-04" db="UniProtKB">
        <authorList>
            <consortium name="EnsemblPlants"/>
        </authorList>
    </citation>
    <scope>IDENTIFICATION</scope>
    <source>
        <strain evidence="2">cv. Jemalong A17</strain>
    </source>
</reference>
<dbReference type="InterPro" id="IPR032675">
    <property type="entry name" value="LRR_dom_sf"/>
</dbReference>
<evidence type="ECO:0000313" key="2">
    <source>
        <dbReference type="EnsemblPlants" id="AES94660"/>
    </source>
</evidence>
<name>G7K5C3_MEDTR</name>
<dbReference type="HOGENOM" id="CLU_2727449_0_0_1"/>
<accession>G7K5C3</accession>
<evidence type="ECO:0000313" key="3">
    <source>
        <dbReference type="Proteomes" id="UP000002051"/>
    </source>
</evidence>
<dbReference type="STRING" id="3880.G7K5C3"/>
<dbReference type="Gene3D" id="3.80.10.10">
    <property type="entry name" value="Ribonuclease Inhibitor"/>
    <property type="match status" value="1"/>
</dbReference>
<dbReference type="AlphaFoldDB" id="G7K5C3"/>
<reference evidence="1 3" key="2">
    <citation type="journal article" date="2014" name="BMC Genomics">
        <title>An improved genome release (version Mt4.0) for the model legume Medicago truncatula.</title>
        <authorList>
            <person name="Tang H."/>
            <person name="Krishnakumar V."/>
            <person name="Bidwell S."/>
            <person name="Rosen B."/>
            <person name="Chan A."/>
            <person name="Zhou S."/>
            <person name="Gentzbittel L."/>
            <person name="Childs K.L."/>
            <person name="Yandell M."/>
            <person name="Gundlach H."/>
            <person name="Mayer K.F."/>
            <person name="Schwartz D.C."/>
            <person name="Town C.D."/>
        </authorList>
    </citation>
    <scope>GENOME REANNOTATION</scope>
    <source>
        <strain evidence="2 3">cv. Jemalong A17</strain>
    </source>
</reference>
<dbReference type="EMBL" id="CM001221">
    <property type="protein sequence ID" value="AES94660.1"/>
    <property type="molecule type" value="Genomic_DNA"/>
</dbReference>
<dbReference type="Proteomes" id="UP000002051">
    <property type="component" value="Chromosome 5"/>
</dbReference>
<gene>
    <name evidence="1" type="ordered locus">MTR_5g016930</name>
</gene>
<organism evidence="1 3">
    <name type="scientific">Medicago truncatula</name>
    <name type="common">Barrel medic</name>
    <name type="synonym">Medicago tribuloides</name>
    <dbReference type="NCBI Taxonomy" id="3880"/>
    <lineage>
        <taxon>Eukaryota</taxon>
        <taxon>Viridiplantae</taxon>
        <taxon>Streptophyta</taxon>
        <taxon>Embryophyta</taxon>
        <taxon>Tracheophyta</taxon>
        <taxon>Spermatophyta</taxon>
        <taxon>Magnoliopsida</taxon>
        <taxon>eudicotyledons</taxon>
        <taxon>Gunneridae</taxon>
        <taxon>Pentapetalae</taxon>
        <taxon>rosids</taxon>
        <taxon>fabids</taxon>
        <taxon>Fabales</taxon>
        <taxon>Fabaceae</taxon>
        <taxon>Papilionoideae</taxon>
        <taxon>50 kb inversion clade</taxon>
        <taxon>NPAAA clade</taxon>
        <taxon>Hologalegina</taxon>
        <taxon>IRL clade</taxon>
        <taxon>Trifolieae</taxon>
        <taxon>Medicago</taxon>
    </lineage>
</organism>
<protein>
    <submittedName>
        <fullName evidence="1">F-box plant-like protein</fullName>
    </submittedName>
</protein>
<proteinExistence type="predicted"/>
<dbReference type="EnsemblPlants" id="AES94660">
    <property type="protein sequence ID" value="AES94660"/>
    <property type="gene ID" value="MTR_5g016930"/>
</dbReference>